<name>A0A1W6QYS0_PSEPU</name>
<evidence type="ECO:0000313" key="3">
    <source>
        <dbReference type="EMBL" id="RNF92652.1"/>
    </source>
</evidence>
<dbReference type="EMBL" id="KY270855">
    <property type="protein sequence ID" value="ARO46412.1"/>
    <property type="molecule type" value="Genomic_DNA"/>
</dbReference>
<evidence type="ECO:0000256" key="1">
    <source>
        <dbReference type="SAM" id="SignalP"/>
    </source>
</evidence>
<reference evidence="2" key="1">
    <citation type="submission" date="2016-11" db="EMBL/GenBank/DDBJ databases">
        <title>The novel Pseudomonas putida plasmid p12969-2 harbors an In127-carrying multidrug-resistant region.</title>
        <authorList>
            <person name="Xu Y."/>
            <person name="Niu Y."/>
            <person name="Sun F."/>
            <person name="Yang Y."/>
            <person name="Luo W."/>
            <person name="Wang Z."/>
        </authorList>
    </citation>
    <scope>NUCLEOTIDE SEQUENCE</scope>
    <source>
        <strain evidence="2">12969</strain>
        <plasmid evidence="2">p12969-2</plasmid>
    </source>
</reference>
<gene>
    <name evidence="3" type="ORF">EFK07_06020</name>
</gene>
<protein>
    <recommendedName>
        <fullName evidence="5">DUF2790 domain-containing protein</fullName>
    </recommendedName>
</protein>
<dbReference type="AlphaFoldDB" id="A0A1W6QYS0"/>
<keyword evidence="1" id="KW-0732">Signal</keyword>
<evidence type="ECO:0000313" key="4">
    <source>
        <dbReference type="Proteomes" id="UP000278162"/>
    </source>
</evidence>
<dbReference type="Proteomes" id="UP000278162">
    <property type="component" value="Unassembled WGS sequence"/>
</dbReference>
<dbReference type="EMBL" id="RJAI01000012">
    <property type="protein sequence ID" value="RNF92652.1"/>
    <property type="molecule type" value="Genomic_DNA"/>
</dbReference>
<reference evidence="3 4" key="2">
    <citation type="submission" date="2018-10" db="EMBL/GenBank/DDBJ databases">
        <title>An outbreak of IMP-63 producing strain in France.</title>
        <authorList>
            <person name="Bour M."/>
            <person name="Liapis E."/>
            <person name="Plesiat P."/>
        </authorList>
    </citation>
    <scope>NUCLEOTIDE SEQUENCE [LARGE SCALE GENOMIC DNA]</scope>
    <source>
        <strain evidence="3 4">12917</strain>
    </source>
</reference>
<geneLocation type="plasmid" evidence="2">
    <name>p12969-2</name>
</geneLocation>
<feature type="chain" id="PRO_5036027932" description="DUF2790 domain-containing protein" evidence="1">
    <location>
        <begin position="23"/>
        <end position="99"/>
    </location>
</feature>
<feature type="signal peptide" evidence="1">
    <location>
        <begin position="1"/>
        <end position="22"/>
    </location>
</feature>
<keyword evidence="2" id="KW-0614">Plasmid</keyword>
<evidence type="ECO:0008006" key="5">
    <source>
        <dbReference type="Google" id="ProtNLM"/>
    </source>
</evidence>
<sequence>MKRAIAGSTGLGLLLVATVGVAAPAEEQGPAPVAANITAQFYDVAEEAVDIQVLQQSALAATVVATAPGGHVCTYDLVQAPADSQAPHGWLIAHTSCKS</sequence>
<organism evidence="2">
    <name type="scientific">Pseudomonas putida</name>
    <name type="common">Arthrobacter siderocapsulatus</name>
    <dbReference type="NCBI Taxonomy" id="303"/>
    <lineage>
        <taxon>Bacteria</taxon>
        <taxon>Pseudomonadati</taxon>
        <taxon>Pseudomonadota</taxon>
        <taxon>Gammaproteobacteria</taxon>
        <taxon>Pseudomonadales</taxon>
        <taxon>Pseudomonadaceae</taxon>
        <taxon>Pseudomonas</taxon>
    </lineage>
</organism>
<evidence type="ECO:0000313" key="2">
    <source>
        <dbReference type="EMBL" id="ARO46412.1"/>
    </source>
</evidence>
<accession>A0A1W6QYS0</accession>
<proteinExistence type="predicted"/>